<dbReference type="PANTHER" id="PTHR21497:SF24">
    <property type="entry name" value="E3 UBIQUITIN-PROTEIN LIGASE UBR1"/>
    <property type="match status" value="1"/>
</dbReference>
<dbReference type="GO" id="GO:0071596">
    <property type="term" value="P:ubiquitin-dependent protein catabolic process via the N-end rule pathway"/>
    <property type="evidence" value="ECO:0007669"/>
    <property type="project" value="UniProtKB-UniRule"/>
</dbReference>
<dbReference type="Proteomes" id="UP000271098">
    <property type="component" value="Unassembled WGS sequence"/>
</dbReference>
<comment type="catalytic activity">
    <reaction evidence="1">
        <text>S-ubiquitinyl-[E2 ubiquitin-conjugating enzyme]-L-cysteine + [acceptor protein]-L-lysine = [E2 ubiquitin-conjugating enzyme]-L-cysteine + N(6)-ubiquitinyl-[acceptor protein]-L-lysine.</text>
        <dbReference type="EC" id="2.3.2.27"/>
    </reaction>
</comment>
<keyword evidence="1" id="KW-0479">Metal-binding</keyword>
<proteinExistence type="inferred from homology"/>
<keyword evidence="1" id="KW-0833">Ubl conjugation pathway</keyword>
<dbReference type="GO" id="GO:0061630">
    <property type="term" value="F:ubiquitin protein ligase activity"/>
    <property type="evidence" value="ECO:0007669"/>
    <property type="project" value="UniProtKB-UniRule"/>
</dbReference>
<dbReference type="EMBL" id="UYRT01094615">
    <property type="protein sequence ID" value="VDN39715.1"/>
    <property type="molecule type" value="Genomic_DNA"/>
</dbReference>
<keyword evidence="1" id="KW-0863">Zinc-finger</keyword>
<name>A0A183EMQ9_9BILA</name>
<dbReference type="GO" id="GO:0005737">
    <property type="term" value="C:cytoplasm"/>
    <property type="evidence" value="ECO:0007669"/>
    <property type="project" value="TreeGrafter"/>
</dbReference>
<sequence>MRQILPGDNGFPVCLGRSRSIARCEKNRRITCILCQETSDLAANAQAVVCVAYMQKSALFAGRKKEEVGEGSISEVFLPASLRSGPGASTCGHTMHFDCYRKFTELLKDHERSRNRQLMTYNPRVVNVNFGEYLCPLCKRLSNAVLPVLPAFGPDILERLFASYFCL</sequence>
<dbReference type="GO" id="GO:0008270">
    <property type="term" value="F:zinc ion binding"/>
    <property type="evidence" value="ECO:0007669"/>
    <property type="project" value="UniProtKB-UniRule"/>
</dbReference>
<protein>
    <recommendedName>
        <fullName evidence="1">E3 ubiquitin-protein ligase</fullName>
        <ecNumber evidence="1">2.3.2.27</ecNumber>
    </recommendedName>
</protein>
<evidence type="ECO:0000313" key="2">
    <source>
        <dbReference type="EMBL" id="VDN39715.1"/>
    </source>
</evidence>
<evidence type="ECO:0000313" key="4">
    <source>
        <dbReference type="WBParaSite" id="GPUH_0002227701-mRNA-1"/>
    </source>
</evidence>
<comment type="function">
    <text evidence="1">Ubiquitin ligase protein which is a component of the N-end rule pathway. Recognizes and binds to proteins bearing specific N-terminal residues that are destabilizing according to the N-end rule, leading to their ubiquitination and subsequent degradation.</text>
</comment>
<dbReference type="WBParaSite" id="GPUH_0002227701-mRNA-1">
    <property type="protein sequence ID" value="GPUH_0002227701-mRNA-1"/>
    <property type="gene ID" value="GPUH_0002227701"/>
</dbReference>
<comment type="similarity">
    <text evidence="1">Belongs to the E3 ubiquitin-protein ligase UBR1-like family.</text>
</comment>
<dbReference type="GO" id="GO:0000151">
    <property type="term" value="C:ubiquitin ligase complex"/>
    <property type="evidence" value="ECO:0007669"/>
    <property type="project" value="TreeGrafter"/>
</dbReference>
<accession>A0A183EMQ9</accession>
<dbReference type="GO" id="GO:0016567">
    <property type="term" value="P:protein ubiquitination"/>
    <property type="evidence" value="ECO:0007669"/>
    <property type="project" value="UniProtKB-UniRule"/>
</dbReference>
<evidence type="ECO:0000256" key="1">
    <source>
        <dbReference type="RuleBase" id="RU366018"/>
    </source>
</evidence>
<dbReference type="PANTHER" id="PTHR21497">
    <property type="entry name" value="UBIQUITIN LIGASE E3 ALPHA-RELATED"/>
    <property type="match status" value="1"/>
</dbReference>
<dbReference type="UniPathway" id="UPA00143"/>
<dbReference type="AlphaFoldDB" id="A0A183EMQ9"/>
<reference evidence="4" key="1">
    <citation type="submission" date="2016-06" db="UniProtKB">
        <authorList>
            <consortium name="WormBaseParasite"/>
        </authorList>
    </citation>
    <scope>IDENTIFICATION</scope>
</reference>
<evidence type="ECO:0000313" key="3">
    <source>
        <dbReference type="Proteomes" id="UP000271098"/>
    </source>
</evidence>
<dbReference type="OrthoDB" id="26387at2759"/>
<keyword evidence="1" id="KW-0862">Zinc</keyword>
<organism evidence="4">
    <name type="scientific">Gongylonema pulchrum</name>
    <dbReference type="NCBI Taxonomy" id="637853"/>
    <lineage>
        <taxon>Eukaryota</taxon>
        <taxon>Metazoa</taxon>
        <taxon>Ecdysozoa</taxon>
        <taxon>Nematoda</taxon>
        <taxon>Chromadorea</taxon>
        <taxon>Rhabditida</taxon>
        <taxon>Spirurina</taxon>
        <taxon>Spiruromorpha</taxon>
        <taxon>Spiruroidea</taxon>
        <taxon>Gongylonematidae</taxon>
        <taxon>Gongylonema</taxon>
    </lineage>
</organism>
<keyword evidence="3" id="KW-1185">Reference proteome</keyword>
<reference evidence="2 3" key="2">
    <citation type="submission" date="2018-11" db="EMBL/GenBank/DDBJ databases">
        <authorList>
            <consortium name="Pathogen Informatics"/>
        </authorList>
    </citation>
    <scope>NUCLEOTIDE SEQUENCE [LARGE SCALE GENOMIC DNA]</scope>
</reference>
<dbReference type="EC" id="2.3.2.27" evidence="1"/>
<keyword evidence="1" id="KW-0808">Transferase</keyword>
<dbReference type="InterPro" id="IPR039164">
    <property type="entry name" value="UBR1-like"/>
</dbReference>
<comment type="pathway">
    <text evidence="1">Protein modification; protein ubiquitination.</text>
</comment>
<gene>
    <name evidence="2" type="ORF">GPUH_LOCUS22249</name>
</gene>